<feature type="compositionally biased region" description="Basic and acidic residues" evidence="18">
    <location>
        <begin position="103"/>
        <end position="117"/>
    </location>
</feature>
<feature type="compositionally biased region" description="Low complexity" evidence="18">
    <location>
        <begin position="24"/>
        <end position="34"/>
    </location>
</feature>
<accession>A0A1Y2GZW6</accession>
<dbReference type="RefSeq" id="XP_021885550.1">
    <property type="nucleotide sequence ID" value="XM_022019457.1"/>
</dbReference>
<feature type="domain" description="DUF83" evidence="19">
    <location>
        <begin position="873"/>
        <end position="976"/>
    </location>
</feature>
<feature type="compositionally biased region" description="Acidic residues" evidence="18">
    <location>
        <begin position="310"/>
        <end position="319"/>
    </location>
</feature>
<keyword evidence="8" id="KW-0479">Metal-binding</keyword>
<feature type="domain" description="DNA2/NAM7 helicase helicase" evidence="21">
    <location>
        <begin position="1261"/>
        <end position="1340"/>
    </location>
</feature>
<dbReference type="GO" id="GO:0006260">
    <property type="term" value="P:DNA replication"/>
    <property type="evidence" value="ECO:0007669"/>
    <property type="project" value="UniProtKB-KW"/>
</dbReference>
<evidence type="ECO:0000256" key="6">
    <source>
        <dbReference type="ARBA" id="ARBA00022705"/>
    </source>
</evidence>
<protein>
    <recommendedName>
        <fullName evidence="4">DNA helicase</fullName>
        <ecNumber evidence="4">3.6.4.12</ecNumber>
    </recommendedName>
</protein>
<dbReference type="GO" id="GO:0016787">
    <property type="term" value="F:hydrolase activity"/>
    <property type="evidence" value="ECO:0007669"/>
    <property type="project" value="UniProtKB-KW"/>
</dbReference>
<sequence>MGTKSSYSLVSSPVINTSSAPRAITSTASLTKTHTTIKPRRTIILDEDGGNNGGNSHNTDPRQERIAARSVLAARPSRPTSRAEILNRHSTGDRKRSMGLKPLRKEDDETLPFEERMPVSPPGSPGMNARPPLFQEPKQDALITAQQDPRVESISASMIAPSEIMNTGPSSGPCSTNTGPSTPPKKSDSNCNTSTSVNTPPQRSKKNPSPFRTPDKSRRSRSAMESLGLSPQDSVFWVRTPPMEALKKLGRMNTGQSHEEEVASIVGRLYQTSSAGAALRSMPRGPKDRIKDMLNTIRMSSAPPFQDLHEDLDDTEDGDPASPTKKLMERRKNVSNSRQSLVKSNTALERGRAGRRYGRAHQYNKKTLNQLSPNHSTPCPQRREDILKMIDQINANMAAPSNPGTSDSDDEAAPLDSRSSIRPTESDSVPKTPLRDLVSASSQLHFSPGEFDNFFDDLDMDDHDFEELTQLELVSSMSPGFAAADMSISSVSTSAASCGGGDRTFYDVRQELSELGRERAENLREGWRNVTDSVADNVTTTTDTTAEPEGAGLSLNEELIVEEVTEYQERINIKKASTLSSGDFDDFADLGDDFELEDDDLYDTPLTFNVQAHIDSVKYRRFKIIKIMDGIMDPRWYGPSKALFVTDDRNQTPAKIFLRDSWMTSRIDIGDIVHTISAFIYKLDILELMLDDHQGFLIVKPDSLVSTSVLAESFNCIRKPIIDIRARKTDETTVPLIHGTMLHELFQQSLRSNDFSTESMEARLDDIIKLHLNDLCLISESIDVARERISELIPACQDWARKYLRNSPCAEAIVDNTMGHTLNNEYSLLCVNKILDIEENIWSPMFGLKGKIDASIQVVLKTMKKNMDPAIAETKILTVPFELKTGKKSNVISHRAQTMLYTLLMTDRYDVDVQWGLLFYLKAGELIRVNAPHDQIRAILFQRNEIAAYEEQKLSLPPMVQDSQKCGRCFSFSSCTVLHKLLEDGTAESSGLGAMFDEVTDHLSSTHAEFLRKWNRLLALEQGDVAKFQSQIWSMLSVDRQASGNCFSNLELIEEPKESNNRPRDLSSSKDIEFSMSGRFARHQYRFKLGAPPSSLSQQTLSQTLRGGLSLLSSNISVGDPIVVSSEGNHFALAMGYVLDMSLTEITVGLDRPLLGPPMRLEGFDQERNQSYRGLISIENPVPSSGNTEEYYSNLAKNKVMFRLDKDEMSAGIARTRNNLVQLFRADADGGDSKRRRLIVDLERPEFEPIHDFKRQDLLDLNGDQCRAVEAVLAARDYALILGMPGTGKTTTIAQIIHILVRQGKSVLLTSYTHSAVDNVLLKFLKLGQRPDTNVVRLGAKL</sequence>
<organism evidence="22 23">
    <name type="scientific">Lobosporangium transversale</name>
    <dbReference type="NCBI Taxonomy" id="64571"/>
    <lineage>
        <taxon>Eukaryota</taxon>
        <taxon>Fungi</taxon>
        <taxon>Fungi incertae sedis</taxon>
        <taxon>Mucoromycota</taxon>
        <taxon>Mortierellomycotina</taxon>
        <taxon>Mortierellomycetes</taxon>
        <taxon>Mortierellales</taxon>
        <taxon>Mortierellaceae</taxon>
        <taxon>Lobosporangium</taxon>
    </lineage>
</organism>
<dbReference type="InterPro" id="IPR051827">
    <property type="entry name" value="Cas4_exonuclease"/>
</dbReference>
<dbReference type="CDD" id="cd22318">
    <property type="entry name" value="DNA2_N-like"/>
    <property type="match status" value="1"/>
</dbReference>
<feature type="compositionally biased region" description="Polar residues" evidence="18">
    <location>
        <begin position="334"/>
        <end position="347"/>
    </location>
</feature>
<proteinExistence type="inferred from homology"/>
<evidence type="ECO:0000256" key="17">
    <source>
        <dbReference type="ARBA" id="ARBA00047995"/>
    </source>
</evidence>
<dbReference type="GeneID" id="33561302"/>
<keyword evidence="13" id="KW-0408">Iron</keyword>
<comment type="catalytic activity">
    <reaction evidence="17">
        <text>ATP + H2O = ADP + phosphate + H(+)</text>
        <dbReference type="Rhea" id="RHEA:13065"/>
        <dbReference type="ChEBI" id="CHEBI:15377"/>
        <dbReference type="ChEBI" id="CHEBI:15378"/>
        <dbReference type="ChEBI" id="CHEBI:30616"/>
        <dbReference type="ChEBI" id="CHEBI:43474"/>
        <dbReference type="ChEBI" id="CHEBI:456216"/>
        <dbReference type="EC" id="3.6.4.12"/>
    </reaction>
</comment>
<feature type="compositionally biased region" description="Basic residues" evidence="18">
    <location>
        <begin position="353"/>
        <end position="364"/>
    </location>
</feature>
<keyword evidence="12" id="KW-0067">ATP-binding</keyword>
<gene>
    <name evidence="22" type="ORF">BCR41DRAFT_122685</name>
</gene>
<evidence type="ECO:0000256" key="12">
    <source>
        <dbReference type="ARBA" id="ARBA00022840"/>
    </source>
</evidence>
<keyword evidence="15" id="KW-0539">Nucleus</keyword>
<feature type="compositionally biased region" description="Polar residues" evidence="18">
    <location>
        <begin position="189"/>
        <end position="202"/>
    </location>
</feature>
<evidence type="ECO:0000256" key="15">
    <source>
        <dbReference type="ARBA" id="ARBA00023242"/>
    </source>
</evidence>
<evidence type="ECO:0000256" key="5">
    <source>
        <dbReference type="ARBA" id="ARBA00022485"/>
    </source>
</evidence>
<evidence type="ECO:0000256" key="10">
    <source>
        <dbReference type="ARBA" id="ARBA00022801"/>
    </source>
</evidence>
<evidence type="ECO:0000256" key="11">
    <source>
        <dbReference type="ARBA" id="ARBA00022806"/>
    </source>
</evidence>
<evidence type="ECO:0000256" key="7">
    <source>
        <dbReference type="ARBA" id="ARBA00022722"/>
    </source>
</evidence>
<comment type="subcellular location">
    <subcellularLocation>
        <location evidence="2">Nucleus</location>
    </subcellularLocation>
</comment>
<feature type="region of interest" description="Disordered" evidence="18">
    <location>
        <begin position="397"/>
        <end position="433"/>
    </location>
</feature>
<feature type="compositionally biased region" description="Basic and acidic residues" evidence="18">
    <location>
        <begin position="85"/>
        <end position="96"/>
    </location>
</feature>
<evidence type="ECO:0000256" key="4">
    <source>
        <dbReference type="ARBA" id="ARBA00012551"/>
    </source>
</evidence>
<keyword evidence="9" id="KW-0547">Nucleotide-binding</keyword>
<dbReference type="InterPro" id="IPR014808">
    <property type="entry name" value="DNA_replication_fac_Dna2_N"/>
</dbReference>
<name>A0A1Y2GZW6_9FUNG</name>
<dbReference type="InterPro" id="IPR022765">
    <property type="entry name" value="Dna2/Cas4_DUF83"/>
</dbReference>
<dbReference type="Pfam" id="PF08696">
    <property type="entry name" value="Dna2"/>
    <property type="match status" value="1"/>
</dbReference>
<evidence type="ECO:0000256" key="13">
    <source>
        <dbReference type="ARBA" id="ARBA00023004"/>
    </source>
</evidence>
<keyword evidence="5" id="KW-0004">4Fe-4S</keyword>
<keyword evidence="16" id="KW-0511">Multifunctional enzyme</keyword>
<dbReference type="SUPFAM" id="SSF52540">
    <property type="entry name" value="P-loop containing nucleoside triphosphate hydrolases"/>
    <property type="match status" value="1"/>
</dbReference>
<dbReference type="Pfam" id="PF01930">
    <property type="entry name" value="Cas_Cas4"/>
    <property type="match status" value="1"/>
</dbReference>
<dbReference type="GO" id="GO:0003678">
    <property type="term" value="F:DNA helicase activity"/>
    <property type="evidence" value="ECO:0007669"/>
    <property type="project" value="UniProtKB-EC"/>
</dbReference>
<evidence type="ECO:0000256" key="3">
    <source>
        <dbReference type="ARBA" id="ARBA00007913"/>
    </source>
</evidence>
<evidence type="ECO:0000256" key="8">
    <source>
        <dbReference type="ARBA" id="ARBA00022723"/>
    </source>
</evidence>
<dbReference type="PANTHER" id="PTHR36531:SF6">
    <property type="entry name" value="DNA REPLICATION ATP-DEPENDENT HELICASE_NUCLEASE DNA2"/>
    <property type="match status" value="1"/>
</dbReference>
<keyword evidence="10" id="KW-0378">Hydrolase</keyword>
<dbReference type="GO" id="GO:0005524">
    <property type="term" value="F:ATP binding"/>
    <property type="evidence" value="ECO:0007669"/>
    <property type="project" value="UniProtKB-KW"/>
</dbReference>
<dbReference type="Gene3D" id="3.40.50.300">
    <property type="entry name" value="P-loop containing nucleotide triphosphate hydrolases"/>
    <property type="match status" value="1"/>
</dbReference>
<keyword evidence="23" id="KW-1185">Reference proteome</keyword>
<comment type="similarity">
    <text evidence="3">Belongs to the DNA2/NAM7 helicase family.</text>
</comment>
<dbReference type="Pfam" id="PF13086">
    <property type="entry name" value="AAA_11"/>
    <property type="match status" value="1"/>
</dbReference>
<evidence type="ECO:0000259" key="20">
    <source>
        <dbReference type="Pfam" id="PF08696"/>
    </source>
</evidence>
<feature type="domain" description="DNA replication factor Dna2 N-terminal" evidence="20">
    <location>
        <begin position="648"/>
        <end position="858"/>
    </location>
</feature>
<dbReference type="Gene3D" id="3.90.320.10">
    <property type="match status" value="1"/>
</dbReference>
<keyword evidence="7" id="KW-0540">Nuclease</keyword>
<evidence type="ECO:0000256" key="14">
    <source>
        <dbReference type="ARBA" id="ARBA00023014"/>
    </source>
</evidence>
<dbReference type="InterPro" id="IPR027417">
    <property type="entry name" value="P-loop_NTPase"/>
</dbReference>
<dbReference type="EMBL" id="MCFF01000003">
    <property type="protein sequence ID" value="ORZ27847.1"/>
    <property type="molecule type" value="Genomic_DNA"/>
</dbReference>
<feature type="region of interest" description="Disordered" evidence="18">
    <location>
        <begin position="301"/>
        <end position="381"/>
    </location>
</feature>
<dbReference type="InterPro" id="IPR041677">
    <property type="entry name" value="DNA2/NAM7_AAA_11"/>
</dbReference>
<reference evidence="22 23" key="1">
    <citation type="submission" date="2016-07" db="EMBL/GenBank/DDBJ databases">
        <title>Pervasive Adenine N6-methylation of Active Genes in Fungi.</title>
        <authorList>
            <consortium name="DOE Joint Genome Institute"/>
            <person name="Mondo S.J."/>
            <person name="Dannebaum R.O."/>
            <person name="Kuo R.C."/>
            <person name="Labutti K."/>
            <person name="Haridas S."/>
            <person name="Kuo A."/>
            <person name="Salamov A."/>
            <person name="Ahrendt S.R."/>
            <person name="Lipzen A."/>
            <person name="Sullivan W."/>
            <person name="Andreopoulos W.B."/>
            <person name="Clum A."/>
            <person name="Lindquist E."/>
            <person name="Daum C."/>
            <person name="Ramamoorthy G.K."/>
            <person name="Gryganskyi A."/>
            <person name="Culley D."/>
            <person name="Magnuson J.K."/>
            <person name="James T.Y."/>
            <person name="O'Malley M.A."/>
            <person name="Stajich J.E."/>
            <person name="Spatafora J.W."/>
            <person name="Visel A."/>
            <person name="Grigoriev I.V."/>
        </authorList>
    </citation>
    <scope>NUCLEOTIDE SEQUENCE [LARGE SCALE GENOMIC DNA]</scope>
    <source>
        <strain evidence="22 23">NRRL 3116</strain>
    </source>
</reference>
<evidence type="ECO:0000256" key="16">
    <source>
        <dbReference type="ARBA" id="ARBA00023268"/>
    </source>
</evidence>
<evidence type="ECO:0000313" key="23">
    <source>
        <dbReference type="Proteomes" id="UP000193648"/>
    </source>
</evidence>
<dbReference type="InParanoid" id="A0A1Y2GZW6"/>
<dbReference type="EC" id="3.6.4.12" evidence="4"/>
<keyword evidence="11" id="KW-0347">Helicase</keyword>
<evidence type="ECO:0000256" key="2">
    <source>
        <dbReference type="ARBA" id="ARBA00004123"/>
    </source>
</evidence>
<dbReference type="InterPro" id="IPR011604">
    <property type="entry name" value="PDDEXK-like_dom_sf"/>
</dbReference>
<dbReference type="STRING" id="64571.A0A1Y2GZW6"/>
<comment type="caution">
    <text evidence="22">The sequence shown here is derived from an EMBL/GenBank/DDBJ whole genome shotgun (WGS) entry which is preliminary data.</text>
</comment>
<evidence type="ECO:0000259" key="21">
    <source>
        <dbReference type="Pfam" id="PF13086"/>
    </source>
</evidence>
<feature type="compositionally biased region" description="Polar residues" evidence="18">
    <location>
        <begin position="164"/>
        <end position="180"/>
    </location>
</feature>
<evidence type="ECO:0000256" key="18">
    <source>
        <dbReference type="SAM" id="MobiDB-lite"/>
    </source>
</evidence>
<feature type="region of interest" description="Disordered" evidence="18">
    <location>
        <begin position="1"/>
        <end position="233"/>
    </location>
</feature>
<feature type="compositionally biased region" description="Polar residues" evidence="18">
    <location>
        <begin position="365"/>
        <end position="379"/>
    </location>
</feature>
<comment type="cofactor">
    <cofactor evidence="1">
        <name>[4Fe-4S] cluster</name>
        <dbReference type="ChEBI" id="CHEBI:49883"/>
    </cofactor>
</comment>
<keyword evidence="14" id="KW-0411">Iron-sulfur</keyword>
<dbReference type="GO" id="GO:0004518">
    <property type="term" value="F:nuclease activity"/>
    <property type="evidence" value="ECO:0007669"/>
    <property type="project" value="UniProtKB-KW"/>
</dbReference>
<dbReference type="Proteomes" id="UP000193648">
    <property type="component" value="Unassembled WGS sequence"/>
</dbReference>
<evidence type="ECO:0000256" key="9">
    <source>
        <dbReference type="ARBA" id="ARBA00022741"/>
    </source>
</evidence>
<evidence type="ECO:0000256" key="1">
    <source>
        <dbReference type="ARBA" id="ARBA00001966"/>
    </source>
</evidence>
<dbReference type="OrthoDB" id="6513042at2759"/>
<evidence type="ECO:0000259" key="19">
    <source>
        <dbReference type="Pfam" id="PF01930"/>
    </source>
</evidence>
<dbReference type="GO" id="GO:0046872">
    <property type="term" value="F:metal ion binding"/>
    <property type="evidence" value="ECO:0007669"/>
    <property type="project" value="UniProtKB-KW"/>
</dbReference>
<dbReference type="PANTHER" id="PTHR36531">
    <property type="entry name" value="CRISPR-ASSOCIATED EXONUCLEASE CAS4"/>
    <property type="match status" value="1"/>
</dbReference>
<feature type="compositionally biased region" description="Polar residues" evidence="18">
    <location>
        <begin position="1"/>
        <end position="20"/>
    </location>
</feature>
<evidence type="ECO:0000313" key="22">
    <source>
        <dbReference type="EMBL" id="ORZ27847.1"/>
    </source>
</evidence>
<feature type="compositionally biased region" description="Polar residues" evidence="18">
    <location>
        <begin position="417"/>
        <end position="429"/>
    </location>
</feature>
<dbReference type="GO" id="GO:0051539">
    <property type="term" value="F:4 iron, 4 sulfur cluster binding"/>
    <property type="evidence" value="ECO:0007669"/>
    <property type="project" value="UniProtKB-KW"/>
</dbReference>
<dbReference type="GO" id="GO:0005634">
    <property type="term" value="C:nucleus"/>
    <property type="evidence" value="ECO:0007669"/>
    <property type="project" value="UniProtKB-SubCell"/>
</dbReference>
<keyword evidence="6" id="KW-0235">DNA replication</keyword>